<reference evidence="1" key="1">
    <citation type="journal article" date="2015" name="Nature">
        <title>Complex archaea that bridge the gap between prokaryotes and eukaryotes.</title>
        <authorList>
            <person name="Spang A."/>
            <person name="Saw J.H."/>
            <person name="Jorgensen S.L."/>
            <person name="Zaremba-Niedzwiedzka K."/>
            <person name="Martijn J."/>
            <person name="Lind A.E."/>
            <person name="van Eijk R."/>
            <person name="Schleper C."/>
            <person name="Guy L."/>
            <person name="Ettema T.J."/>
        </authorList>
    </citation>
    <scope>NUCLEOTIDE SEQUENCE</scope>
</reference>
<evidence type="ECO:0000313" key="1">
    <source>
        <dbReference type="EMBL" id="KKN24943.1"/>
    </source>
</evidence>
<name>A0A0F9S6K6_9ZZZZ</name>
<dbReference type="EMBL" id="LAZR01002844">
    <property type="protein sequence ID" value="KKN24943.1"/>
    <property type="molecule type" value="Genomic_DNA"/>
</dbReference>
<organism evidence="1">
    <name type="scientific">marine sediment metagenome</name>
    <dbReference type="NCBI Taxonomy" id="412755"/>
    <lineage>
        <taxon>unclassified sequences</taxon>
        <taxon>metagenomes</taxon>
        <taxon>ecological metagenomes</taxon>
    </lineage>
</organism>
<sequence>MRPAHYASGLVLSSFCQKSGTTVVYEKMAPDQRTRIDFLIDSLYSDTCDQMDTDQTWLMNHTDDPMFLVINRAVAHNIHDLAMRARFEIFIA</sequence>
<comment type="caution">
    <text evidence="1">The sequence shown here is derived from an EMBL/GenBank/DDBJ whole genome shotgun (WGS) entry which is preliminary data.</text>
</comment>
<gene>
    <name evidence="1" type="ORF">LCGC14_0889910</name>
</gene>
<accession>A0A0F9S6K6</accession>
<dbReference type="AlphaFoldDB" id="A0A0F9S6K6"/>
<proteinExistence type="predicted"/>
<protein>
    <submittedName>
        <fullName evidence="1">Uncharacterized protein</fullName>
    </submittedName>
</protein>